<dbReference type="EMBL" id="CDMC01000001">
    <property type="protein sequence ID" value="CEL00461.1"/>
    <property type="molecule type" value="Genomic_DNA"/>
</dbReference>
<reference evidence="3" key="1">
    <citation type="journal article" date="2016" name="Genome Announc.">
        <title>Draft genome sequences of fungus Aspergillus calidoustus.</title>
        <authorList>
            <person name="Horn F."/>
            <person name="Linde J."/>
            <person name="Mattern D.J."/>
            <person name="Walther G."/>
            <person name="Guthke R."/>
            <person name="Scherlach K."/>
            <person name="Martin K."/>
            <person name="Brakhage A.A."/>
            <person name="Petzke L."/>
            <person name="Valiante V."/>
        </authorList>
    </citation>
    <scope>NUCLEOTIDE SEQUENCE [LARGE SCALE GENOMIC DNA]</scope>
    <source>
        <strain evidence="3">SF006504</strain>
    </source>
</reference>
<sequence>MEKQPPTDYKAPQPTGARIDNPSGDGLDRDRAYDSGFKYQIPEANGAGYNNGEPTGPGYQQPASFGEDKPTNTTQSQGGNMGERVGSGVRGVFAGIHGAGEWLRGGINAAIDRTFGSEEGVTRNEAIARAGQQEISSGRFSRDNHEGAWNNSRRG</sequence>
<accession>A0A0U5FPD8</accession>
<dbReference type="Proteomes" id="UP000054771">
    <property type="component" value="Unassembled WGS sequence"/>
</dbReference>
<protein>
    <submittedName>
        <fullName evidence="2">Uncharacterized protein</fullName>
    </submittedName>
</protein>
<gene>
    <name evidence="2" type="ORF">ASPCAL00061</name>
</gene>
<evidence type="ECO:0000313" key="2">
    <source>
        <dbReference type="EMBL" id="CEL00461.1"/>
    </source>
</evidence>
<dbReference type="AlphaFoldDB" id="A0A0U5FPD8"/>
<organism evidence="2 3">
    <name type="scientific">Aspergillus calidoustus</name>
    <dbReference type="NCBI Taxonomy" id="454130"/>
    <lineage>
        <taxon>Eukaryota</taxon>
        <taxon>Fungi</taxon>
        <taxon>Dikarya</taxon>
        <taxon>Ascomycota</taxon>
        <taxon>Pezizomycotina</taxon>
        <taxon>Eurotiomycetes</taxon>
        <taxon>Eurotiomycetidae</taxon>
        <taxon>Eurotiales</taxon>
        <taxon>Aspergillaceae</taxon>
        <taxon>Aspergillus</taxon>
        <taxon>Aspergillus subgen. Nidulantes</taxon>
    </lineage>
</organism>
<feature type="region of interest" description="Disordered" evidence="1">
    <location>
        <begin position="1"/>
        <end position="86"/>
    </location>
</feature>
<dbReference type="OrthoDB" id="4779541at2759"/>
<evidence type="ECO:0000313" key="3">
    <source>
        <dbReference type="Proteomes" id="UP000054771"/>
    </source>
</evidence>
<feature type="region of interest" description="Disordered" evidence="1">
    <location>
        <begin position="132"/>
        <end position="155"/>
    </location>
</feature>
<proteinExistence type="predicted"/>
<name>A0A0U5FPD8_ASPCI</name>
<dbReference type="OMA" id="KYQIPEA"/>
<evidence type="ECO:0000256" key="1">
    <source>
        <dbReference type="SAM" id="MobiDB-lite"/>
    </source>
</evidence>
<keyword evidence="3" id="KW-1185">Reference proteome</keyword>